<keyword evidence="6" id="KW-0378">Hydrolase</keyword>
<evidence type="ECO:0000256" key="9">
    <source>
        <dbReference type="ARBA" id="ARBA00023136"/>
    </source>
</evidence>
<keyword evidence="8 10" id="KW-1133">Transmembrane helix</keyword>
<dbReference type="Proteomes" id="UP000008363">
    <property type="component" value="Unassembled WGS sequence"/>
</dbReference>
<keyword evidence="7" id="KW-0067">ATP-binding</keyword>
<evidence type="ECO:0000256" key="8">
    <source>
        <dbReference type="ARBA" id="ARBA00022989"/>
    </source>
</evidence>
<feature type="transmembrane region" description="Helical" evidence="10">
    <location>
        <begin position="41"/>
        <end position="64"/>
    </location>
</feature>
<evidence type="ECO:0000256" key="5">
    <source>
        <dbReference type="ARBA" id="ARBA00022741"/>
    </source>
</evidence>
<organism evidence="11 12">
    <name type="scientific">Gordonia rhizosphera NBRC 16068</name>
    <dbReference type="NCBI Taxonomy" id="1108045"/>
    <lineage>
        <taxon>Bacteria</taxon>
        <taxon>Bacillati</taxon>
        <taxon>Actinomycetota</taxon>
        <taxon>Actinomycetes</taxon>
        <taxon>Mycobacteriales</taxon>
        <taxon>Gordoniaceae</taxon>
        <taxon>Gordonia</taxon>
    </lineage>
</organism>
<dbReference type="GO" id="GO:0005886">
    <property type="term" value="C:plasma membrane"/>
    <property type="evidence" value="ECO:0007669"/>
    <property type="project" value="UniProtKB-SubCell"/>
</dbReference>
<dbReference type="InterPro" id="IPR044857">
    <property type="entry name" value="T7SS_EccB_R1"/>
</dbReference>
<evidence type="ECO:0008006" key="13">
    <source>
        <dbReference type="Google" id="ProtNLM"/>
    </source>
</evidence>
<dbReference type="eggNOG" id="COG3266">
    <property type="taxonomic scope" value="Bacteria"/>
</dbReference>
<evidence type="ECO:0000256" key="3">
    <source>
        <dbReference type="ARBA" id="ARBA00022475"/>
    </source>
</evidence>
<reference evidence="11 12" key="1">
    <citation type="submission" date="2012-08" db="EMBL/GenBank/DDBJ databases">
        <title>Whole genome shotgun sequence of Gordonia rhizosphera NBRC 16068.</title>
        <authorList>
            <person name="Takarada H."/>
            <person name="Isaki S."/>
            <person name="Hosoyama A."/>
            <person name="Tsuchikane K."/>
            <person name="Katsumata H."/>
            <person name="Baba S."/>
            <person name="Ohji S."/>
            <person name="Yamazaki S."/>
            <person name="Fujita N."/>
        </authorList>
    </citation>
    <scope>NUCLEOTIDE SEQUENCE [LARGE SCALE GENOMIC DNA]</scope>
    <source>
        <strain evidence="11 12">NBRC 16068</strain>
    </source>
</reference>
<evidence type="ECO:0000256" key="2">
    <source>
        <dbReference type="ARBA" id="ARBA00008149"/>
    </source>
</evidence>
<dbReference type="OrthoDB" id="3847604at2"/>
<keyword evidence="3" id="KW-1003">Cell membrane</keyword>
<evidence type="ECO:0000256" key="7">
    <source>
        <dbReference type="ARBA" id="ARBA00022840"/>
    </source>
</evidence>
<dbReference type="Gene3D" id="2.40.50.910">
    <property type="entry name" value="Type VII secretion system EccB, repeat 3 domain"/>
    <property type="match status" value="1"/>
</dbReference>
<dbReference type="InterPro" id="IPR007795">
    <property type="entry name" value="T7SS_EccB"/>
</dbReference>
<evidence type="ECO:0000313" key="12">
    <source>
        <dbReference type="Proteomes" id="UP000008363"/>
    </source>
</evidence>
<evidence type="ECO:0000256" key="4">
    <source>
        <dbReference type="ARBA" id="ARBA00022692"/>
    </source>
</evidence>
<evidence type="ECO:0000256" key="10">
    <source>
        <dbReference type="SAM" id="Phobius"/>
    </source>
</evidence>
<dbReference type="PANTHER" id="PTHR40765:SF2">
    <property type="entry name" value="ESX-2 SECRETION SYSTEM ATPASE ECCB2"/>
    <property type="match status" value="1"/>
</dbReference>
<dbReference type="Pfam" id="PF05108">
    <property type="entry name" value="T7SS_ESX1_EccB"/>
    <property type="match status" value="1"/>
</dbReference>
<accession>K6V7L0</accession>
<dbReference type="RefSeq" id="WP_006336407.1">
    <property type="nucleotide sequence ID" value="NZ_BAHC01000168.1"/>
</dbReference>
<protein>
    <recommendedName>
        <fullName evidence="13">Type VII secretion protein EccB</fullName>
    </recommendedName>
</protein>
<dbReference type="AlphaFoldDB" id="K6V7L0"/>
<dbReference type="STRING" id="1108045.GORHZ_168_00150"/>
<gene>
    <name evidence="11" type="ORF">GORHZ_168_00150</name>
</gene>
<dbReference type="GO" id="GO:0016787">
    <property type="term" value="F:hydrolase activity"/>
    <property type="evidence" value="ECO:0007669"/>
    <property type="project" value="UniProtKB-KW"/>
</dbReference>
<proteinExistence type="inferred from homology"/>
<dbReference type="Gene3D" id="3.30.2390.20">
    <property type="entry name" value="Type VII secretion system EccB, repeat 1 domain"/>
    <property type="match status" value="1"/>
</dbReference>
<keyword evidence="12" id="KW-1185">Reference proteome</keyword>
<dbReference type="GO" id="GO:0005524">
    <property type="term" value="F:ATP binding"/>
    <property type="evidence" value="ECO:0007669"/>
    <property type="project" value="UniProtKB-KW"/>
</dbReference>
<evidence type="ECO:0000313" key="11">
    <source>
        <dbReference type="EMBL" id="GAB92218.1"/>
    </source>
</evidence>
<keyword evidence="4 10" id="KW-0812">Transmembrane</keyword>
<dbReference type="NCBIfam" id="TIGR03919">
    <property type="entry name" value="T7SS_EccB"/>
    <property type="match status" value="1"/>
</dbReference>
<evidence type="ECO:0000256" key="1">
    <source>
        <dbReference type="ARBA" id="ARBA00004162"/>
    </source>
</evidence>
<evidence type="ECO:0000256" key="6">
    <source>
        <dbReference type="ARBA" id="ARBA00022801"/>
    </source>
</evidence>
<dbReference type="EMBL" id="BAHC01000168">
    <property type="protein sequence ID" value="GAB92218.1"/>
    <property type="molecule type" value="Genomic_DNA"/>
</dbReference>
<sequence length="493" mass="50917">MPAQLTTRQQVNGYRFLLRRLEHALMRRDVRMLQDPMRSHFRAVIAGVAISVVLTGGFFVYGLIKPAGSVGDSKIIVGKDSGALYVMIDDTLHPVLNLASARLIIASPDKPESVSDSKLSGYRRGPLVGIPGAPQSLPGPQDAGHSYWAVCDTVLVPTGSGSLSGGVRTTVIGAEPEDTAAAQELSVREALLVRSGDTTYLLNDGKRFVVDTDDPAVVRAFGIDGATVRPISGGMLNAFPDGDELTTPTISNRGKPSTTGLGPVGSMIEVAGVGEGSSTLYVVLDDGIQQVGQAAADVIRYSDRARGGQVETVAPAAITKADQLQDLPVGDFPAVAPEIIAQKAAPVGCLAWDRSSADNAPATLRVLAGTGLPLADGQEPVDLATSDGSGPSVDAAYIPPSTGNYVATTGSDPESPRRESLIYVNDAGVRFEVADADTGKALGLVDEPQVSPWPIVGLLPTGPRLSQHDALVERDSVAVGGTGSDVEASGAGG</sequence>
<dbReference type="PANTHER" id="PTHR40765">
    <property type="entry name" value="ESX-2 SECRETION SYSTEM ATPASE ECCB2"/>
    <property type="match status" value="1"/>
</dbReference>
<comment type="similarity">
    <text evidence="2">Belongs to the EccB family.</text>
</comment>
<dbReference type="GO" id="GO:0005576">
    <property type="term" value="C:extracellular region"/>
    <property type="evidence" value="ECO:0007669"/>
    <property type="project" value="TreeGrafter"/>
</dbReference>
<dbReference type="InterPro" id="IPR042485">
    <property type="entry name" value="T7SS_EccB_R3"/>
</dbReference>
<comment type="subcellular location">
    <subcellularLocation>
        <location evidence="1">Cell membrane</location>
        <topology evidence="1">Single-pass membrane protein</topology>
    </subcellularLocation>
</comment>
<comment type="caution">
    <text evidence="11">The sequence shown here is derived from an EMBL/GenBank/DDBJ whole genome shotgun (WGS) entry which is preliminary data.</text>
</comment>
<keyword evidence="5" id="KW-0547">Nucleotide-binding</keyword>
<keyword evidence="9 10" id="KW-0472">Membrane</keyword>
<name>K6V7L0_9ACTN</name>